<dbReference type="InterPro" id="IPR010982">
    <property type="entry name" value="Lambda_DNA-bd_dom_sf"/>
</dbReference>
<name>A0A9Q2CXQ4_9STAP</name>
<keyword evidence="8" id="KW-1185">Reference proteome</keyword>
<dbReference type="EMBL" id="JACHHF010000001">
    <property type="protein sequence ID" value="MBB5175245.1"/>
    <property type="molecule type" value="Genomic_DNA"/>
</dbReference>
<dbReference type="FunFam" id="1.10.260.40:FF:000002">
    <property type="entry name" value="HTH-type transcriptional repressor PurR"/>
    <property type="match status" value="1"/>
</dbReference>
<evidence type="ECO:0000256" key="5">
    <source>
        <dbReference type="ARBA" id="ARBA00023163"/>
    </source>
</evidence>
<dbReference type="PRINTS" id="PR00036">
    <property type="entry name" value="HTHLACI"/>
</dbReference>
<dbReference type="GO" id="GO:0000976">
    <property type="term" value="F:transcription cis-regulatory region binding"/>
    <property type="evidence" value="ECO:0007669"/>
    <property type="project" value="TreeGrafter"/>
</dbReference>
<proteinExistence type="predicted"/>
<dbReference type="GO" id="GO:0003700">
    <property type="term" value="F:DNA-binding transcription factor activity"/>
    <property type="evidence" value="ECO:0007669"/>
    <property type="project" value="TreeGrafter"/>
</dbReference>
<protein>
    <recommendedName>
        <fullName evidence="2">Catabolite control protein A</fullName>
    </recommendedName>
</protein>
<evidence type="ECO:0000256" key="1">
    <source>
        <dbReference type="ARBA" id="ARBA00002629"/>
    </source>
</evidence>
<dbReference type="CDD" id="cd01392">
    <property type="entry name" value="HTH_LacI"/>
    <property type="match status" value="1"/>
</dbReference>
<comment type="function">
    <text evidence="1">Global transcriptional regulator of carbon catabolite repression (CCR) and carbon catabolite activation (CCA), which ensures optimal energy usage under diverse conditions.</text>
</comment>
<comment type="caution">
    <text evidence="7">The sequence shown here is derived from an EMBL/GenBank/DDBJ whole genome shotgun (WGS) entry which is preliminary data.</text>
</comment>
<dbReference type="PANTHER" id="PTHR30146:SF150">
    <property type="entry name" value="ARABINOSE METABOLISM TRANSCRIPTIONAL REPRESSOR"/>
    <property type="match status" value="1"/>
</dbReference>
<dbReference type="InterPro" id="IPR000843">
    <property type="entry name" value="HTH_LacI"/>
</dbReference>
<keyword evidence="4" id="KW-0238">DNA-binding</keyword>
<dbReference type="SMART" id="SM00354">
    <property type="entry name" value="HTH_LACI"/>
    <property type="match status" value="1"/>
</dbReference>
<evidence type="ECO:0000256" key="2">
    <source>
        <dbReference type="ARBA" id="ARBA00019435"/>
    </source>
</evidence>
<dbReference type="Pfam" id="PF00356">
    <property type="entry name" value="LacI"/>
    <property type="match status" value="1"/>
</dbReference>
<dbReference type="AlphaFoldDB" id="A0A9Q2CXQ4"/>
<dbReference type="SUPFAM" id="SSF53822">
    <property type="entry name" value="Periplasmic binding protein-like I"/>
    <property type="match status" value="1"/>
</dbReference>
<dbReference type="InterPro" id="IPR028082">
    <property type="entry name" value="Peripla_BP_I"/>
</dbReference>
<dbReference type="Proteomes" id="UP000579136">
    <property type="component" value="Unassembled WGS sequence"/>
</dbReference>
<dbReference type="PANTHER" id="PTHR30146">
    <property type="entry name" value="LACI-RELATED TRANSCRIPTIONAL REPRESSOR"/>
    <property type="match status" value="1"/>
</dbReference>
<reference evidence="7 8" key="1">
    <citation type="submission" date="2020-08" db="EMBL/GenBank/DDBJ databases">
        <title>Genomic Encyclopedia of Type Strains, Phase IV (KMG-IV): sequencing the most valuable type-strain genomes for metagenomic binning, comparative biology and taxonomic classification.</title>
        <authorList>
            <person name="Goeker M."/>
        </authorList>
    </citation>
    <scope>NUCLEOTIDE SEQUENCE [LARGE SCALE GENOMIC DNA]</scope>
    <source>
        <strain evidence="7 8">DSM 19163</strain>
    </source>
</reference>
<dbReference type="SUPFAM" id="SSF47413">
    <property type="entry name" value="lambda repressor-like DNA-binding domains"/>
    <property type="match status" value="1"/>
</dbReference>
<evidence type="ECO:0000256" key="3">
    <source>
        <dbReference type="ARBA" id="ARBA00023015"/>
    </source>
</evidence>
<evidence type="ECO:0000313" key="8">
    <source>
        <dbReference type="Proteomes" id="UP000579136"/>
    </source>
</evidence>
<gene>
    <name evidence="7" type="ORF">HNQ45_000103</name>
</gene>
<keyword evidence="3" id="KW-0805">Transcription regulation</keyword>
<evidence type="ECO:0000256" key="4">
    <source>
        <dbReference type="ARBA" id="ARBA00023125"/>
    </source>
</evidence>
<evidence type="ECO:0000259" key="6">
    <source>
        <dbReference type="PROSITE" id="PS50932"/>
    </source>
</evidence>
<organism evidence="7 8">
    <name type="scientific">Nosocomiicoccus ampullae</name>
    <dbReference type="NCBI Taxonomy" id="489910"/>
    <lineage>
        <taxon>Bacteria</taxon>
        <taxon>Bacillati</taxon>
        <taxon>Bacillota</taxon>
        <taxon>Bacilli</taxon>
        <taxon>Bacillales</taxon>
        <taxon>Staphylococcaceae</taxon>
        <taxon>Nosocomiicoccus</taxon>
    </lineage>
</organism>
<dbReference type="Pfam" id="PF13377">
    <property type="entry name" value="Peripla_BP_3"/>
    <property type="match status" value="1"/>
</dbReference>
<dbReference type="PROSITE" id="PS50932">
    <property type="entry name" value="HTH_LACI_2"/>
    <property type="match status" value="1"/>
</dbReference>
<evidence type="ECO:0000313" key="7">
    <source>
        <dbReference type="EMBL" id="MBB5175245.1"/>
    </source>
</evidence>
<dbReference type="PROSITE" id="PS00356">
    <property type="entry name" value="HTH_LACI_1"/>
    <property type="match status" value="1"/>
</dbReference>
<dbReference type="RefSeq" id="WP_183672678.1">
    <property type="nucleotide sequence ID" value="NZ_CBCRYX010000003.1"/>
</dbReference>
<dbReference type="InterPro" id="IPR046335">
    <property type="entry name" value="LacI/GalR-like_sensor"/>
</dbReference>
<sequence length="328" mass="36848">MTITIYDVAREANVSMATVSRVLNGNPNVKPETRRKVKDVIERLNYKPNAVARGLASKKTKTVGVIIPDISDLYYSAVLRGLEEIAEMYKYQIIITNTDNDAKKEFDAFETLRSNQVDGIIFLGGTDDKSVIESIQRTTTPVVVCGYSKDMSIYRVNANYRDAIERVVQGFIDRGNEKIAYVQSGYHNILENILADKIIEVLERNNMSKDNMFEFYANTYEEGMDLFSEVKEVKADAVIAISDEVAGGILHGTLDENISVPEDLEVISCSNTRIAYMMRPRLSTIAVPLYDVGAVGMRLLTKLMNNEEVEEKINVLPLDINYAKTTRV</sequence>
<accession>A0A9Q2CXQ4</accession>
<dbReference type="Gene3D" id="1.10.260.40">
    <property type="entry name" value="lambda repressor-like DNA-binding domains"/>
    <property type="match status" value="1"/>
</dbReference>
<keyword evidence="5" id="KW-0804">Transcription</keyword>
<feature type="domain" description="HTH lacI-type" evidence="6">
    <location>
        <begin position="3"/>
        <end position="57"/>
    </location>
</feature>
<dbReference type="Gene3D" id="3.40.50.2300">
    <property type="match status" value="2"/>
</dbReference>